<sequence length="1790" mass="205940">MNIGTKPFVSENAGQSFSEKRSYLRKTSKVIENQLYKSLQTCKVEHNLLRLQSLRNESSSKSFCRRLDALICIFEMLNLPSNYETTDIDKNDDELQLIPFGILDFKIAAELYADIASIPIQCRLDDVHTRLKDDLMHQIHGIRSIIYTNIKTQKCYIILDSDYVSLTSIFKKLCEDEQFIGITAFKKQQQLDYDFTQSMLKTLDSEHDRSVVKALLANFLSRDALSGVGINPETALKDLEKLGLIQCEVNNALMAATDMINLRLNEEIESKQSELNSIQTKDCSKLSQMRRSDVECKVDMLQEIIKNKTNLYLHEDKYNSQRFNQAVGRLAKKLIRDNRVKLRRLGAGPKPLLDYNDERFIANAIESKSSAHGRRHDSVLYLNHRVKSRDLLSIANYNLHKRGKRLIKSARTVWLRARPKKVNTIEGRKHKGDWLFCAKKPPKTEDHETELTHHQRAHIKLNRTDMFGSRSIFFPAGIEISFDDKAYVRPGTDVGLRDTKCGKILQVSDESKQRKLPQHDFGTPEVYQTPSSFRVMTWKTENIEGNDKLVKNTDHSHVIIRPKFYVGSSGCVWASDLIRLRYEDPDIFELKSDILYTKQDRTKYAIVRDIIFNVKDSYNEEDLTSLKSGGNEFKSYEEKRMTHLKQRITSTLAEWNKPAEVDNIIQIVLQSINSVTECLKTDDVDHFNEIENHIKTLTSNCDTLLDKIDSLNLPSVNPVIAEYTDAGPGVGVNNLAVRFRFAELCRIQNMVRRVRIHRASGDSAQNEAERTNSAIGDALVDGASLRWDYFEPFEEMSREEVQELSSKEVEHKKSETMQKNAWAVSNEIRLRIDDARDPAGGYLHAYVTEHPDNHFFWNGKYLKRFCESSKSEKNNVPGHGYFNKIFNFIASHIEQGELYLQYRKYQCRLLGQECDFCKNSQNSNLFGNELMPPVPRPYPDYEQLPQFHYLQHKDTPTSIDGVQRRHDDFQPRSNLKKMFSEGEISSVDDNEIEVFSKKFIVPKQIVKNYILHMETLKSDREKRTSEHQQKRQDEGAKGFEDYDWVDMFENNNIDKQTVSILDKYIIHKQLGYFKYKHEKVQAVKRAIASNLVVEEEELVDDENDDLVMEQYESESEIDTDAGSVSEAESDSEQDAINHSACSDSDIERGITPTQGDLETRFSQLIQPIRDLTKNWDVNIAEQLEDYLSELEKVTITFDGGLTTMNFAEAAMVIQGSACVYSKKVEYLYTLVYQTLDLLANKKKQKTGNEDGNNNEDDQGDNDGEDEEFLTLDDIQEHKNIVLKEESDDKCIPPIPQMPLSLIPFDDCDKGDKPLLSKSGEVLASRNDFKMNTCSVHTTGTLLLDMTHLALLEKSLQMSFSTHESMHIDPHLTDSEPNSIPNNVDQANMSVDHDDNDNAFEPPLDDLMDLPQENGIDIPPTDEVDGGPHVEEVHQNAMETGDAATEDIVELKRSSRNKQVKLIPPKQIVNLWEPIDPHDAGKIVERPFKKGTSFLRIPACLEDPTSKKRKRRPAPPKQLPLTEFIMQQNSQRSKFPKNKLKCPTFPEFEQKYYEEYKRRLSIHKNERKLRTFIQEDIEEEEEEDDVENMIDDPIDDGLGFDAGDNVDLDESPLIDDKLFQAMELAMESHHGGFEVSRRMSEAQVIDKSTVISDYEELVRQHVDQYLASAQEYAQITELSQRVSEWEDKVLPKLAEEDERPPFDINIYGTFIIDNLEKKKSKPFTQIVKHKQTYDVCRTFLASLMLANTSNVKIHQVGNFDEGIDKYELELLTTVRHFEQLEEYQAPSIASS</sequence>
<dbReference type="InterPro" id="IPR031739">
    <property type="entry name" value="Ncaph2"/>
</dbReference>
<dbReference type="Pfam" id="PF16869">
    <property type="entry name" value="CNDH2_M"/>
    <property type="match status" value="1"/>
</dbReference>
<dbReference type="GO" id="GO:0010032">
    <property type="term" value="P:meiotic chromosome condensation"/>
    <property type="evidence" value="ECO:0007669"/>
    <property type="project" value="TreeGrafter"/>
</dbReference>
<feature type="region of interest" description="Disordered" evidence="7">
    <location>
        <begin position="1243"/>
        <end position="1265"/>
    </location>
</feature>
<comment type="caution">
    <text evidence="11">The sequence shown here is derived from an EMBL/GenBank/DDBJ whole genome shotgun (WGS) entry which is preliminary data.</text>
</comment>
<feature type="domain" description="Condensin II complex subunit H2 N-terminal" evidence="8">
    <location>
        <begin position="1160"/>
        <end position="1274"/>
    </location>
</feature>
<evidence type="ECO:0000259" key="10">
    <source>
        <dbReference type="Pfam" id="PF16869"/>
    </source>
</evidence>
<feature type="domain" description="Condensin-2 complex subunit H2 C-terminal" evidence="9">
    <location>
        <begin position="1653"/>
        <end position="1779"/>
    </location>
</feature>
<dbReference type="Pfam" id="PF16858">
    <property type="entry name" value="CNDH2_C"/>
    <property type="match status" value="1"/>
</dbReference>
<dbReference type="PANTHER" id="PTHR14324:SF3">
    <property type="entry name" value="CONDENSIN-2 COMPLEX SUBUNIT H2"/>
    <property type="match status" value="1"/>
</dbReference>
<name>A0A8S3QL02_MYTED</name>
<dbReference type="GO" id="GO:0051306">
    <property type="term" value="P:mitotic sister chromatid separation"/>
    <property type="evidence" value="ECO:0007669"/>
    <property type="project" value="TreeGrafter"/>
</dbReference>
<dbReference type="GO" id="GO:0000796">
    <property type="term" value="C:condensin complex"/>
    <property type="evidence" value="ECO:0007669"/>
    <property type="project" value="TreeGrafter"/>
</dbReference>
<reference evidence="11" key="1">
    <citation type="submission" date="2021-03" db="EMBL/GenBank/DDBJ databases">
        <authorList>
            <person name="Bekaert M."/>
        </authorList>
    </citation>
    <scope>NUCLEOTIDE SEQUENCE</scope>
</reference>
<dbReference type="InterPro" id="IPR031737">
    <property type="entry name" value="CNDH2_C"/>
</dbReference>
<evidence type="ECO:0000256" key="7">
    <source>
        <dbReference type="SAM" id="MobiDB-lite"/>
    </source>
</evidence>
<gene>
    <name evidence="11" type="ORF">MEDL_9388</name>
</gene>
<dbReference type="OrthoDB" id="10038475at2759"/>
<feature type="compositionally biased region" description="Acidic residues" evidence="7">
    <location>
        <begin position="1252"/>
        <end position="1265"/>
    </location>
</feature>
<feature type="domain" description="Condensin II complex subunit H2 middle" evidence="10">
    <location>
        <begin position="1297"/>
        <end position="1413"/>
    </location>
</feature>
<dbReference type="EMBL" id="CAJPWZ010000476">
    <property type="protein sequence ID" value="CAG2194326.1"/>
    <property type="molecule type" value="Genomic_DNA"/>
</dbReference>
<comment type="similarity">
    <text evidence="2">Belongs to the CND2 H2 (condensin-2 subunit 2) family.</text>
</comment>
<dbReference type="PANTHER" id="PTHR14324">
    <property type="entry name" value="CONDENSIN-2 COMPLEX SUBUNIT H2"/>
    <property type="match status" value="1"/>
</dbReference>
<keyword evidence="12" id="KW-1185">Reference proteome</keyword>
<keyword evidence="5" id="KW-0539">Nucleus</keyword>
<dbReference type="GO" id="GO:0005634">
    <property type="term" value="C:nucleus"/>
    <property type="evidence" value="ECO:0007669"/>
    <property type="project" value="UniProtKB-SubCell"/>
</dbReference>
<dbReference type="Pfam" id="PF06278">
    <property type="entry name" value="CNDH2_N"/>
    <property type="match status" value="1"/>
</dbReference>
<dbReference type="InterPro" id="IPR009378">
    <property type="entry name" value="H2_N"/>
</dbReference>
<dbReference type="GO" id="GO:0003682">
    <property type="term" value="F:chromatin binding"/>
    <property type="evidence" value="ECO:0007669"/>
    <property type="project" value="TreeGrafter"/>
</dbReference>
<evidence type="ECO:0000256" key="5">
    <source>
        <dbReference type="ARBA" id="ARBA00023242"/>
    </source>
</evidence>
<proteinExistence type="inferred from homology"/>
<evidence type="ECO:0000256" key="3">
    <source>
        <dbReference type="ARBA" id="ARBA00016903"/>
    </source>
</evidence>
<comment type="subcellular location">
    <subcellularLocation>
        <location evidence="1">Nucleus</location>
    </subcellularLocation>
</comment>
<evidence type="ECO:0000259" key="8">
    <source>
        <dbReference type="Pfam" id="PF06278"/>
    </source>
</evidence>
<accession>A0A8S3QL02</accession>
<evidence type="ECO:0000259" key="9">
    <source>
        <dbReference type="Pfam" id="PF16858"/>
    </source>
</evidence>
<protein>
    <recommendedName>
        <fullName evidence="3">Condensin-2 complex subunit H2</fullName>
    </recommendedName>
    <alternativeName>
        <fullName evidence="6">Non-SMC condensin II complex subunit H2</fullName>
    </alternativeName>
</protein>
<feature type="region of interest" description="Disordered" evidence="7">
    <location>
        <begin position="1112"/>
        <end position="1153"/>
    </location>
</feature>
<dbReference type="Proteomes" id="UP000683360">
    <property type="component" value="Unassembled WGS sequence"/>
</dbReference>
<evidence type="ECO:0000256" key="2">
    <source>
        <dbReference type="ARBA" id="ARBA00007844"/>
    </source>
</evidence>
<organism evidence="11 12">
    <name type="scientific">Mytilus edulis</name>
    <name type="common">Blue mussel</name>
    <dbReference type="NCBI Taxonomy" id="6550"/>
    <lineage>
        <taxon>Eukaryota</taxon>
        <taxon>Metazoa</taxon>
        <taxon>Spiralia</taxon>
        <taxon>Lophotrochozoa</taxon>
        <taxon>Mollusca</taxon>
        <taxon>Bivalvia</taxon>
        <taxon>Autobranchia</taxon>
        <taxon>Pteriomorphia</taxon>
        <taxon>Mytilida</taxon>
        <taxon>Mytiloidea</taxon>
        <taxon>Mytilidae</taxon>
        <taxon>Mytilinae</taxon>
        <taxon>Mytilus</taxon>
    </lineage>
</organism>
<evidence type="ECO:0000256" key="6">
    <source>
        <dbReference type="ARBA" id="ARBA00030479"/>
    </source>
</evidence>
<keyword evidence="4" id="KW-0226">DNA condensation</keyword>
<evidence type="ECO:0000256" key="1">
    <source>
        <dbReference type="ARBA" id="ARBA00004123"/>
    </source>
</evidence>
<evidence type="ECO:0000256" key="4">
    <source>
        <dbReference type="ARBA" id="ARBA00023067"/>
    </source>
</evidence>
<dbReference type="InterPro" id="IPR031719">
    <property type="entry name" value="H2_M"/>
</dbReference>
<evidence type="ECO:0000313" key="12">
    <source>
        <dbReference type="Proteomes" id="UP000683360"/>
    </source>
</evidence>
<evidence type="ECO:0000313" key="11">
    <source>
        <dbReference type="EMBL" id="CAG2194326.1"/>
    </source>
</evidence>